<protein>
    <submittedName>
        <fullName evidence="1">Uncharacterized protein</fullName>
    </submittedName>
</protein>
<evidence type="ECO:0000313" key="1">
    <source>
        <dbReference type="EMBL" id="MDI5964881.1"/>
    </source>
</evidence>
<evidence type="ECO:0000313" key="2">
    <source>
        <dbReference type="Proteomes" id="UP001156398"/>
    </source>
</evidence>
<accession>A0ABT6W5U1</accession>
<name>A0ABT6W5U1_9ACTN</name>
<gene>
    <name evidence="1" type="ORF">POF43_019495</name>
</gene>
<reference evidence="1 2" key="1">
    <citation type="submission" date="2023-05" db="EMBL/GenBank/DDBJ databases">
        <title>Streptantibioticus silvisoli sp. nov., acidotolerant actinomycetes 1 from pine litter.</title>
        <authorList>
            <person name="Swiecimska M."/>
            <person name="Golinska P."/>
            <person name="Sangal V."/>
            <person name="Wachnowicz B."/>
            <person name="Goodfellow M."/>
        </authorList>
    </citation>
    <scope>NUCLEOTIDE SEQUENCE [LARGE SCALE GENOMIC DNA]</scope>
    <source>
        <strain evidence="1 2">SL54</strain>
    </source>
</reference>
<dbReference type="EMBL" id="JAAGKO020000028">
    <property type="protein sequence ID" value="MDI5964881.1"/>
    <property type="molecule type" value="Genomic_DNA"/>
</dbReference>
<proteinExistence type="predicted"/>
<dbReference type="Proteomes" id="UP001156398">
    <property type="component" value="Unassembled WGS sequence"/>
</dbReference>
<dbReference type="RefSeq" id="WP_271324616.1">
    <property type="nucleotide sequence ID" value="NZ_JAAGKO020000028.1"/>
</dbReference>
<keyword evidence="2" id="KW-1185">Reference proteome</keyword>
<comment type="caution">
    <text evidence="1">The sequence shown here is derived from an EMBL/GenBank/DDBJ whole genome shotgun (WGS) entry which is preliminary data.</text>
</comment>
<sequence>MNAYVPSREFVNSLGSWSWLEQTGIGPLAFVLLALHDSPVATPALNGLADLLTLGTSRHDVPDCGRRVGLLGERRAALRVDRCRHVIQVAVGARWSEFVRGGGRVAVLVGLAPLRTGAGRPEVGSYLANSVLADELRMGTAGLLSRASR</sequence>
<organism evidence="1 2">
    <name type="scientific">Streptantibioticus silvisoli</name>
    <dbReference type="NCBI Taxonomy" id="2705255"/>
    <lineage>
        <taxon>Bacteria</taxon>
        <taxon>Bacillati</taxon>
        <taxon>Actinomycetota</taxon>
        <taxon>Actinomycetes</taxon>
        <taxon>Kitasatosporales</taxon>
        <taxon>Streptomycetaceae</taxon>
        <taxon>Streptantibioticus</taxon>
    </lineage>
</organism>